<dbReference type="AlphaFoldDB" id="A0A931N3F5"/>
<dbReference type="Proteomes" id="UP000655751">
    <property type="component" value="Unassembled WGS sequence"/>
</dbReference>
<keyword evidence="1" id="KW-0732">Signal</keyword>
<evidence type="ECO:0000256" key="1">
    <source>
        <dbReference type="SAM" id="SignalP"/>
    </source>
</evidence>
<reference evidence="2" key="1">
    <citation type="submission" date="2020-11" db="EMBL/GenBank/DDBJ databases">
        <title>Nocardia NEAU-351.nov., a novel actinomycete isolated from the cow dung.</title>
        <authorList>
            <person name="Zhang X."/>
        </authorList>
    </citation>
    <scope>NUCLEOTIDE SEQUENCE</scope>
    <source>
        <strain evidence="2">NEAU-351</strain>
    </source>
</reference>
<proteinExistence type="predicted"/>
<gene>
    <name evidence="2" type="ORF">IT779_16180</name>
</gene>
<comment type="caution">
    <text evidence="2">The sequence shown here is derived from an EMBL/GenBank/DDBJ whole genome shotgun (WGS) entry which is preliminary data.</text>
</comment>
<feature type="signal peptide" evidence="1">
    <location>
        <begin position="1"/>
        <end position="24"/>
    </location>
</feature>
<organism evidence="2 3">
    <name type="scientific">Nocardia bovistercoris</name>
    <dbReference type="NCBI Taxonomy" id="2785916"/>
    <lineage>
        <taxon>Bacteria</taxon>
        <taxon>Bacillati</taxon>
        <taxon>Actinomycetota</taxon>
        <taxon>Actinomycetes</taxon>
        <taxon>Mycobacteriales</taxon>
        <taxon>Nocardiaceae</taxon>
        <taxon>Nocardia</taxon>
    </lineage>
</organism>
<feature type="chain" id="PRO_5037089220" evidence="1">
    <location>
        <begin position="25"/>
        <end position="120"/>
    </location>
</feature>
<protein>
    <submittedName>
        <fullName evidence="2">Uncharacterized protein</fullName>
    </submittedName>
</protein>
<dbReference type="RefSeq" id="WP_196150141.1">
    <property type="nucleotide sequence ID" value="NZ_JADMLG010000006.1"/>
</dbReference>
<keyword evidence="3" id="KW-1185">Reference proteome</keyword>
<evidence type="ECO:0000313" key="3">
    <source>
        <dbReference type="Proteomes" id="UP000655751"/>
    </source>
</evidence>
<dbReference type="EMBL" id="JADMLG010000006">
    <property type="protein sequence ID" value="MBH0777814.1"/>
    <property type="molecule type" value="Genomic_DNA"/>
</dbReference>
<sequence length="120" mass="12734">MRTGVAVMTILAVAHLFGGTHAFAAPVDSTRKCESYAAKWWFLEHAVFDGSGFLLADTAREITGTQRVPVTDLPANRLIVGPGQLPRGIDSPRLVITIEGAQGVTDISDISCALPDSNGR</sequence>
<evidence type="ECO:0000313" key="2">
    <source>
        <dbReference type="EMBL" id="MBH0777814.1"/>
    </source>
</evidence>
<name>A0A931N3F5_9NOCA</name>
<accession>A0A931N3F5</accession>